<evidence type="ECO:0000313" key="15">
    <source>
        <dbReference type="EMBL" id="KAG9246814.1"/>
    </source>
</evidence>
<dbReference type="EMBL" id="MU253791">
    <property type="protein sequence ID" value="KAG9246814.1"/>
    <property type="molecule type" value="Genomic_DNA"/>
</dbReference>
<evidence type="ECO:0000256" key="2">
    <source>
        <dbReference type="ARBA" id="ARBA00005167"/>
    </source>
</evidence>
<dbReference type="GO" id="GO:0005737">
    <property type="term" value="C:cytoplasm"/>
    <property type="evidence" value="ECO:0007669"/>
    <property type="project" value="UniProtKB-SubCell"/>
</dbReference>
<feature type="binding site" evidence="13">
    <location>
        <position position="307"/>
    </location>
    <ligand>
        <name>Fe cation</name>
        <dbReference type="ChEBI" id="CHEBI:24875"/>
        <label>1</label>
    </ligand>
</feature>
<dbReference type="OrthoDB" id="5151075at2759"/>
<keyword evidence="16" id="KW-1185">Reference proteome</keyword>
<dbReference type="SUPFAM" id="SSF109604">
    <property type="entry name" value="HD-domain/PDEase-like"/>
    <property type="match status" value="1"/>
</dbReference>
<comment type="pathway">
    <text evidence="2 14">Polyol metabolism; myo-inositol degradation into D-glucuronate; D-glucuronate from myo-inositol: step 1/1.</text>
</comment>
<reference evidence="15" key="1">
    <citation type="journal article" date="2021" name="IMA Fungus">
        <title>Genomic characterization of three marine fungi, including Emericellopsis atlantica sp. nov. with signatures of a generalist lifestyle and marine biomass degradation.</title>
        <authorList>
            <person name="Hagestad O.C."/>
            <person name="Hou L."/>
            <person name="Andersen J.H."/>
            <person name="Hansen E.H."/>
            <person name="Altermark B."/>
            <person name="Li C."/>
            <person name="Kuhnert E."/>
            <person name="Cox R.J."/>
            <person name="Crous P.W."/>
            <person name="Spatafora J.W."/>
            <person name="Lail K."/>
            <person name="Amirebrahimi M."/>
            <person name="Lipzen A."/>
            <person name="Pangilinan J."/>
            <person name="Andreopoulos W."/>
            <person name="Hayes R.D."/>
            <person name="Ng V."/>
            <person name="Grigoriev I.V."/>
            <person name="Jackson S.A."/>
            <person name="Sutton T.D.S."/>
            <person name="Dobson A.D.W."/>
            <person name="Rama T."/>
        </authorList>
    </citation>
    <scope>NUCLEOTIDE SEQUENCE</scope>
    <source>
        <strain evidence="15">TRa3180A</strain>
    </source>
</reference>
<keyword evidence="6 14" id="KW-0963">Cytoplasm</keyword>
<dbReference type="Gene3D" id="1.10.3210.10">
    <property type="entry name" value="Hypothetical protein af1432"/>
    <property type="match status" value="1"/>
</dbReference>
<feature type="binding site" evidence="12">
    <location>
        <begin position="274"/>
        <end position="275"/>
    </location>
    <ligand>
        <name>substrate</name>
    </ligand>
</feature>
<dbReference type="GO" id="GO:0019310">
    <property type="term" value="P:inositol catabolic process"/>
    <property type="evidence" value="ECO:0007669"/>
    <property type="project" value="UniProtKB-UniRule"/>
</dbReference>
<comment type="subcellular location">
    <subcellularLocation>
        <location evidence="1 14">Cytoplasm</location>
    </subcellularLocation>
</comment>
<evidence type="ECO:0000313" key="16">
    <source>
        <dbReference type="Proteomes" id="UP000887226"/>
    </source>
</evidence>
<feature type="binding site" evidence="12">
    <location>
        <position position="83"/>
    </location>
    <ligand>
        <name>substrate</name>
    </ligand>
</feature>
<dbReference type="InterPro" id="IPR007828">
    <property type="entry name" value="Inositol_oxygenase"/>
</dbReference>
<proteinExistence type="inferred from homology"/>
<comment type="catalytic activity">
    <reaction evidence="11 14">
        <text>myo-inositol + O2 = D-glucuronate + H2O + H(+)</text>
        <dbReference type="Rhea" id="RHEA:23696"/>
        <dbReference type="ChEBI" id="CHEBI:15377"/>
        <dbReference type="ChEBI" id="CHEBI:15378"/>
        <dbReference type="ChEBI" id="CHEBI:15379"/>
        <dbReference type="ChEBI" id="CHEBI:17268"/>
        <dbReference type="ChEBI" id="CHEBI:58720"/>
        <dbReference type="EC" id="1.13.99.1"/>
    </reaction>
</comment>
<evidence type="ECO:0000256" key="4">
    <source>
        <dbReference type="ARBA" id="ARBA00011919"/>
    </source>
</evidence>
<name>A0A9P7Z761_9HELO</name>
<keyword evidence="8 14" id="KW-0560">Oxidoreductase</keyword>
<dbReference type="AlphaFoldDB" id="A0A9P7Z761"/>
<sequence>MAPSAISPPYTPLPPNGKSLDTISDSIDALNLLKLQISRNAFHNEPTPSSTPQELSRKTSFSVGSEFTTVSSFDAEKDKSQFRQYDTPETPQSVIDEYTTQHKSQTVAYNLLQRNKFHFNKSARPVMTVWEAMEKLDKLIDPSDPDTNEGQIIHLLQTAEAMRRDGKPQWMQLVGLIHDLGKLLFFYGSAGTWDVVGDTFPVGCAFSDANILPHTFTANPDFNDPIYSTENGIYEPGCGIENIIMSWGHDEYLYLVMKDQSCIPREGLAMIRYHSFYPWHSKGAYRQFMKKGDEVLLEAVQAFNPYDLYSKSDEAPPSADELKPYYMTLINKFCPGPIQW</sequence>
<dbReference type="PANTHER" id="PTHR12588">
    <property type="entry name" value="MYOINOSITOL OXYGENASE"/>
    <property type="match status" value="1"/>
</dbReference>
<evidence type="ECO:0000256" key="12">
    <source>
        <dbReference type="PIRSR" id="PIRSR607828-1"/>
    </source>
</evidence>
<evidence type="ECO:0000256" key="7">
    <source>
        <dbReference type="ARBA" id="ARBA00022723"/>
    </source>
</evidence>
<evidence type="ECO:0000256" key="5">
    <source>
        <dbReference type="ARBA" id="ARBA00019269"/>
    </source>
</evidence>
<comment type="similarity">
    <text evidence="3 14">Belongs to the myo-inositol oxygenase family.</text>
</comment>
<evidence type="ECO:0000256" key="9">
    <source>
        <dbReference type="ARBA" id="ARBA00023004"/>
    </source>
</evidence>
<keyword evidence="7 13" id="KW-0479">Metal-binding</keyword>
<feature type="binding site" evidence="13">
    <location>
        <position position="274"/>
    </location>
    <ligand>
        <name>Fe cation</name>
        <dbReference type="ChEBI" id="CHEBI:24875"/>
        <label>1</label>
    </ligand>
</feature>
<evidence type="ECO:0000256" key="10">
    <source>
        <dbReference type="ARBA" id="ARBA00029668"/>
    </source>
</evidence>
<gene>
    <name evidence="15" type="ORF">BJ878DRAFT_252581</name>
</gene>
<evidence type="ECO:0000256" key="3">
    <source>
        <dbReference type="ARBA" id="ARBA00005286"/>
    </source>
</evidence>
<dbReference type="PANTHER" id="PTHR12588:SF0">
    <property type="entry name" value="INOSITOL OXYGENASE"/>
    <property type="match status" value="1"/>
</dbReference>
<feature type="binding site" evidence="13">
    <location>
        <position position="154"/>
    </location>
    <ligand>
        <name>Fe cation</name>
        <dbReference type="ChEBI" id="CHEBI:24875"/>
        <label>1</label>
    </ligand>
</feature>
<feature type="binding site" evidence="13">
    <location>
        <position position="178"/>
    </location>
    <ligand>
        <name>Fe cation</name>
        <dbReference type="ChEBI" id="CHEBI:24875"/>
        <label>1</label>
    </ligand>
</feature>
<comment type="caution">
    <text evidence="15">The sequence shown here is derived from an EMBL/GenBank/DDBJ whole genome shotgun (WGS) entry which is preliminary data.</text>
</comment>
<feature type="binding site" evidence="13">
    <location>
        <position position="249"/>
    </location>
    <ligand>
        <name>Fe cation</name>
        <dbReference type="ChEBI" id="CHEBI:24875"/>
        <label>1</label>
    </ligand>
</feature>
<dbReference type="EC" id="1.13.99.1" evidence="4 14"/>
<evidence type="ECO:0000256" key="8">
    <source>
        <dbReference type="ARBA" id="ARBA00023002"/>
    </source>
</evidence>
<organism evidence="15 16">
    <name type="scientific">Calycina marina</name>
    <dbReference type="NCBI Taxonomy" id="1763456"/>
    <lineage>
        <taxon>Eukaryota</taxon>
        <taxon>Fungi</taxon>
        <taxon>Dikarya</taxon>
        <taxon>Ascomycota</taxon>
        <taxon>Pezizomycotina</taxon>
        <taxon>Leotiomycetes</taxon>
        <taxon>Helotiales</taxon>
        <taxon>Pezizellaceae</taxon>
        <taxon>Calycina</taxon>
    </lineage>
</organism>
<dbReference type="GO" id="GO:0050113">
    <property type="term" value="F:inositol oxygenase activity"/>
    <property type="evidence" value="ECO:0007669"/>
    <property type="project" value="UniProtKB-UniRule"/>
</dbReference>
<evidence type="ECO:0000256" key="11">
    <source>
        <dbReference type="ARBA" id="ARBA00048271"/>
    </source>
</evidence>
<dbReference type="Proteomes" id="UP000887226">
    <property type="component" value="Unassembled WGS sequence"/>
</dbReference>
<protein>
    <recommendedName>
        <fullName evidence="5 14">Inositol oxygenase</fullName>
        <ecNumber evidence="4 14">1.13.99.1</ecNumber>
    </recommendedName>
    <alternativeName>
        <fullName evidence="10 14">Myo-inositol oxygenase</fullName>
    </alternativeName>
</protein>
<evidence type="ECO:0000256" key="1">
    <source>
        <dbReference type="ARBA" id="ARBA00004496"/>
    </source>
</evidence>
<evidence type="ECO:0000256" key="13">
    <source>
        <dbReference type="PIRSR" id="PIRSR607828-2"/>
    </source>
</evidence>
<dbReference type="GO" id="GO:0005506">
    <property type="term" value="F:iron ion binding"/>
    <property type="evidence" value="ECO:0007669"/>
    <property type="project" value="InterPro"/>
</dbReference>
<dbReference type="Pfam" id="PF05153">
    <property type="entry name" value="MIOX"/>
    <property type="match status" value="1"/>
</dbReference>
<accession>A0A9P7Z761</accession>
<comment type="cofactor">
    <cofactor evidence="13 14">
        <name>Fe cation</name>
        <dbReference type="ChEBI" id="CHEBI:24875"/>
    </cofactor>
    <text evidence="13 14">Binds 2 iron ions per subunit.</text>
</comment>
<feature type="binding site" evidence="12">
    <location>
        <begin position="197"/>
        <end position="198"/>
    </location>
    <ligand>
        <name>substrate</name>
    </ligand>
</feature>
<evidence type="ECO:0000256" key="14">
    <source>
        <dbReference type="RuleBase" id="RU367039"/>
    </source>
</evidence>
<feature type="binding site" evidence="12">
    <location>
        <begin position="141"/>
        <end position="143"/>
    </location>
    <ligand>
        <name>substrate</name>
    </ligand>
</feature>
<keyword evidence="9 13" id="KW-0408">Iron</keyword>
<feature type="binding site" evidence="12">
    <location>
        <position position="182"/>
    </location>
    <ligand>
        <name>substrate</name>
    </ligand>
</feature>
<feature type="binding site" evidence="13">
    <location>
        <position position="179"/>
    </location>
    <ligand>
        <name>Fe cation</name>
        <dbReference type="ChEBI" id="CHEBI:24875"/>
        <label>1</label>
    </ligand>
</feature>
<evidence type="ECO:0000256" key="6">
    <source>
        <dbReference type="ARBA" id="ARBA00022490"/>
    </source>
</evidence>